<evidence type="ECO:0000313" key="1">
    <source>
        <dbReference type="EMBL" id="SDK65669.1"/>
    </source>
</evidence>
<gene>
    <name evidence="1" type="ORF">SAMN04488098_104721</name>
</gene>
<name>A0A1G9DP88_9LACT</name>
<reference evidence="2" key="1">
    <citation type="submission" date="2016-10" db="EMBL/GenBank/DDBJ databases">
        <authorList>
            <person name="Varghese N."/>
            <person name="Submissions S."/>
        </authorList>
    </citation>
    <scope>NUCLEOTIDE SEQUENCE [LARGE SCALE GENOMIC DNA]</scope>
    <source>
        <strain evidence="2">DSM 19181</strain>
    </source>
</reference>
<keyword evidence="2" id="KW-1185">Reference proteome</keyword>
<evidence type="ECO:0000313" key="2">
    <source>
        <dbReference type="Proteomes" id="UP000199433"/>
    </source>
</evidence>
<organism evidence="1 2">
    <name type="scientific">Alkalibacterium thalassium</name>
    <dbReference type="NCBI Taxonomy" id="426701"/>
    <lineage>
        <taxon>Bacteria</taxon>
        <taxon>Bacillati</taxon>
        <taxon>Bacillota</taxon>
        <taxon>Bacilli</taxon>
        <taxon>Lactobacillales</taxon>
        <taxon>Carnobacteriaceae</taxon>
        <taxon>Alkalibacterium</taxon>
    </lineage>
</organism>
<protein>
    <submittedName>
        <fullName evidence="1">Uncharacterized protein</fullName>
    </submittedName>
</protein>
<dbReference type="EMBL" id="FNFK01000047">
    <property type="protein sequence ID" value="SDK65669.1"/>
    <property type="molecule type" value="Genomic_DNA"/>
</dbReference>
<proteinExistence type="predicted"/>
<dbReference type="Proteomes" id="UP000199433">
    <property type="component" value="Unassembled WGS sequence"/>
</dbReference>
<accession>A0A1G9DP88</accession>
<dbReference type="AlphaFoldDB" id="A0A1G9DP88"/>
<sequence>MKIDNVVSFSYVIGDGNSSEIGIKEGATTRLEGLGEVSLSYEAS</sequence>